<dbReference type="InterPro" id="IPR024654">
    <property type="entry name" value="Calcineurin-like_PHP_lpxH"/>
</dbReference>
<feature type="region of interest" description="Disordered" evidence="1">
    <location>
        <begin position="231"/>
        <end position="250"/>
    </location>
</feature>
<comment type="caution">
    <text evidence="3">The sequence shown here is derived from an EMBL/GenBank/DDBJ whole genome shotgun (WGS) entry which is preliminary data.</text>
</comment>
<dbReference type="EMBL" id="AOHX01000026">
    <property type="protein sequence ID" value="ELY47465.1"/>
    <property type="molecule type" value="Genomic_DNA"/>
</dbReference>
<proteinExistence type="predicted"/>
<dbReference type="PATRIC" id="fig|1230460.4.peg.881"/>
<dbReference type="InterPro" id="IPR029052">
    <property type="entry name" value="Metallo-depent_PP-like"/>
</dbReference>
<dbReference type="AlphaFoldDB" id="L9WDA6"/>
<evidence type="ECO:0000256" key="1">
    <source>
        <dbReference type="SAM" id="MobiDB-lite"/>
    </source>
</evidence>
<dbReference type="SUPFAM" id="SSF56300">
    <property type="entry name" value="Metallo-dependent phosphatases"/>
    <property type="match status" value="1"/>
</dbReference>
<gene>
    <name evidence="3" type="ORF">C495_04377</name>
</gene>
<organism evidence="3 4">
    <name type="scientific">Natronorubrum sulfidifaciens JCM 14089</name>
    <dbReference type="NCBI Taxonomy" id="1230460"/>
    <lineage>
        <taxon>Archaea</taxon>
        <taxon>Methanobacteriati</taxon>
        <taxon>Methanobacteriota</taxon>
        <taxon>Stenosarchaea group</taxon>
        <taxon>Halobacteria</taxon>
        <taxon>Halobacteriales</taxon>
        <taxon>Natrialbaceae</taxon>
        <taxon>Natronorubrum</taxon>
    </lineage>
</organism>
<reference evidence="3 4" key="1">
    <citation type="journal article" date="2014" name="PLoS Genet.">
        <title>Phylogenetically driven sequencing of extremely halophilic archaea reveals strategies for static and dynamic osmo-response.</title>
        <authorList>
            <person name="Becker E.A."/>
            <person name="Seitzer P.M."/>
            <person name="Tritt A."/>
            <person name="Larsen D."/>
            <person name="Krusor M."/>
            <person name="Yao A.I."/>
            <person name="Wu D."/>
            <person name="Madern D."/>
            <person name="Eisen J.A."/>
            <person name="Darling A.E."/>
            <person name="Facciotti M.T."/>
        </authorList>
    </citation>
    <scope>NUCLEOTIDE SEQUENCE [LARGE SCALE GENOMIC DNA]</scope>
    <source>
        <strain evidence="3 4">JCM 14089</strain>
    </source>
</reference>
<evidence type="ECO:0000313" key="3">
    <source>
        <dbReference type="EMBL" id="ELY47465.1"/>
    </source>
</evidence>
<feature type="domain" description="Calcineurin-like phosphoesterase" evidence="2">
    <location>
        <begin position="27"/>
        <end position="211"/>
    </location>
</feature>
<dbReference type="STRING" id="1230460.C495_04377"/>
<dbReference type="eggNOG" id="arCOG01145">
    <property type="taxonomic scope" value="Archaea"/>
</dbReference>
<dbReference type="CDD" id="cd00838">
    <property type="entry name" value="MPP_superfamily"/>
    <property type="match status" value="1"/>
</dbReference>
<dbReference type="Gene3D" id="3.60.21.10">
    <property type="match status" value="1"/>
</dbReference>
<accession>L9WDA6</accession>
<keyword evidence="4" id="KW-1185">Reference proteome</keyword>
<dbReference type="Pfam" id="PF12850">
    <property type="entry name" value="Metallophos_2"/>
    <property type="match status" value="1"/>
</dbReference>
<evidence type="ECO:0000259" key="2">
    <source>
        <dbReference type="Pfam" id="PF12850"/>
    </source>
</evidence>
<sequence>MRVARPKHWGALDGTDAFPLGRHQTSMLVLGDAHASDPTRRETLLELYRSLEPEYVLQAGDLELYDPPAPTWFVAGNNENLDVIEALRAGEEPPTRVTATLLASTAATVDGWRVAGLSGNYAPTKYDCTRTELEGDRRRHFTHEDVERAATLSDVDILVTHEAPTGLLSYGYDPGCEHIDGLLETLSPALCLVGHHHRHRETEIDGTRVVSLAPAWERYYTLEGDPDGFSLEATDHDCGPHTGAAGTRPQ</sequence>
<dbReference type="Proteomes" id="UP000011661">
    <property type="component" value="Unassembled WGS sequence"/>
</dbReference>
<name>L9WDA6_9EURY</name>
<evidence type="ECO:0000313" key="4">
    <source>
        <dbReference type="Proteomes" id="UP000011661"/>
    </source>
</evidence>
<protein>
    <submittedName>
        <fullName evidence="3">Metallophosphoesterase</fullName>
    </submittedName>
</protein>